<evidence type="ECO:0000313" key="10">
    <source>
        <dbReference type="EMBL" id="OYQ20583.1"/>
    </source>
</evidence>
<feature type="coiled-coil region" evidence="7">
    <location>
        <begin position="962"/>
        <end position="1003"/>
    </location>
</feature>
<dbReference type="EMBL" id="NOXS01000027">
    <property type="protein sequence ID" value="OYQ20583.1"/>
    <property type="molecule type" value="Genomic_DNA"/>
</dbReference>
<dbReference type="InterPro" id="IPR003395">
    <property type="entry name" value="RecF/RecN/SMC_N"/>
</dbReference>
<dbReference type="PIRSF" id="PIRSF005719">
    <property type="entry name" value="SMC"/>
    <property type="match status" value="1"/>
</dbReference>
<evidence type="ECO:0000256" key="7">
    <source>
        <dbReference type="HAMAP-Rule" id="MF_01894"/>
    </source>
</evidence>
<dbReference type="RefSeq" id="WP_094407734.1">
    <property type="nucleotide sequence ID" value="NZ_BMJZ01000009.1"/>
</dbReference>
<evidence type="ECO:0000256" key="3">
    <source>
        <dbReference type="ARBA" id="ARBA00022741"/>
    </source>
</evidence>
<evidence type="ECO:0000256" key="5">
    <source>
        <dbReference type="ARBA" id="ARBA00023054"/>
    </source>
</evidence>
<comment type="caution">
    <text evidence="10">The sequence shown here is derived from an EMBL/GenBank/DDBJ whole genome shotgun (WGS) entry which is preliminary data.</text>
</comment>
<evidence type="ECO:0000256" key="6">
    <source>
        <dbReference type="ARBA" id="ARBA00023125"/>
    </source>
</evidence>
<feature type="coiled-coil region" evidence="7">
    <location>
        <begin position="307"/>
        <end position="483"/>
    </location>
</feature>
<keyword evidence="2 7" id="KW-0963">Cytoplasm</keyword>
<dbReference type="GO" id="GO:0005694">
    <property type="term" value="C:chromosome"/>
    <property type="evidence" value="ECO:0007669"/>
    <property type="project" value="InterPro"/>
</dbReference>
<comment type="similarity">
    <text evidence="7">Belongs to the SMC family.</text>
</comment>
<proteinExistence type="inferred from homology"/>
<dbReference type="InterPro" id="IPR011890">
    <property type="entry name" value="SMC_prok"/>
</dbReference>
<evidence type="ECO:0000256" key="1">
    <source>
        <dbReference type="ARBA" id="ARBA00004496"/>
    </source>
</evidence>
<dbReference type="NCBIfam" id="TIGR02168">
    <property type="entry name" value="SMC_prok_B"/>
    <property type="match status" value="1"/>
</dbReference>
<organism evidence="10 11">
    <name type="scientific">Elstera cyanobacteriorum</name>
    <dbReference type="NCBI Taxonomy" id="2022747"/>
    <lineage>
        <taxon>Bacteria</taxon>
        <taxon>Pseudomonadati</taxon>
        <taxon>Pseudomonadota</taxon>
        <taxon>Alphaproteobacteria</taxon>
        <taxon>Rhodospirillales</taxon>
        <taxon>Rhodospirillaceae</taxon>
        <taxon>Elstera</taxon>
    </lineage>
</organism>
<dbReference type="HAMAP" id="MF_01894">
    <property type="entry name" value="Smc_prok"/>
    <property type="match status" value="1"/>
</dbReference>
<dbReference type="Pfam" id="PF06470">
    <property type="entry name" value="SMC_hinge"/>
    <property type="match status" value="1"/>
</dbReference>
<keyword evidence="3 7" id="KW-0547">Nucleotide-binding</keyword>
<dbReference type="Pfam" id="PF02463">
    <property type="entry name" value="SMC_N"/>
    <property type="match status" value="1"/>
</dbReference>
<keyword evidence="6 7" id="KW-0238">DNA-binding</keyword>
<protein>
    <recommendedName>
        <fullName evidence="7">Chromosome partition protein Smc</fullName>
    </recommendedName>
</protein>
<feature type="coiled-coil region" evidence="7">
    <location>
        <begin position="709"/>
        <end position="784"/>
    </location>
</feature>
<evidence type="ECO:0000256" key="8">
    <source>
        <dbReference type="SAM" id="MobiDB-lite"/>
    </source>
</evidence>
<dbReference type="InterPro" id="IPR036277">
    <property type="entry name" value="SMC_hinge_sf"/>
</dbReference>
<gene>
    <name evidence="7 10" type="primary">smc</name>
    <name evidence="10" type="ORF">CHR90_04200</name>
</gene>
<comment type="domain">
    <text evidence="7">Contains large globular domains required for ATP hydrolysis at each terminus and a third globular domain forming a flexible hinge near the middle of the molecule. These domains are separated by coiled-coil structures.</text>
</comment>
<dbReference type="PANTHER" id="PTHR43977">
    <property type="entry name" value="STRUCTURAL MAINTENANCE OF CHROMOSOMES PROTEIN 3"/>
    <property type="match status" value="1"/>
</dbReference>
<dbReference type="OrthoDB" id="9808768at2"/>
<keyword evidence="5 7" id="KW-0175">Coiled coil</keyword>
<dbReference type="InterPro" id="IPR027417">
    <property type="entry name" value="P-loop_NTPase"/>
</dbReference>
<dbReference type="GO" id="GO:0006260">
    <property type="term" value="P:DNA replication"/>
    <property type="evidence" value="ECO:0007669"/>
    <property type="project" value="UniProtKB-UniRule"/>
</dbReference>
<feature type="coiled-coil region" evidence="7">
    <location>
        <begin position="862"/>
        <end position="889"/>
    </location>
</feature>
<evidence type="ECO:0000256" key="2">
    <source>
        <dbReference type="ARBA" id="ARBA00022490"/>
    </source>
</evidence>
<dbReference type="GO" id="GO:0030261">
    <property type="term" value="P:chromosome condensation"/>
    <property type="evidence" value="ECO:0007669"/>
    <property type="project" value="InterPro"/>
</dbReference>
<dbReference type="SUPFAM" id="SSF52540">
    <property type="entry name" value="P-loop containing nucleoside triphosphate hydrolases"/>
    <property type="match status" value="1"/>
</dbReference>
<dbReference type="Gene3D" id="1.20.1060.20">
    <property type="match status" value="1"/>
</dbReference>
<keyword evidence="4 7" id="KW-0067">ATP-binding</keyword>
<dbReference type="SMART" id="SM00968">
    <property type="entry name" value="SMC_hinge"/>
    <property type="match status" value="1"/>
</dbReference>
<evidence type="ECO:0000313" key="11">
    <source>
        <dbReference type="Proteomes" id="UP000216361"/>
    </source>
</evidence>
<feature type="region of interest" description="Disordered" evidence="8">
    <location>
        <begin position="548"/>
        <end position="574"/>
    </location>
</feature>
<evidence type="ECO:0000256" key="4">
    <source>
        <dbReference type="ARBA" id="ARBA00022840"/>
    </source>
</evidence>
<dbReference type="GO" id="GO:0007062">
    <property type="term" value="P:sister chromatid cohesion"/>
    <property type="evidence" value="ECO:0007669"/>
    <property type="project" value="InterPro"/>
</dbReference>
<dbReference type="InterPro" id="IPR024704">
    <property type="entry name" value="SMC"/>
</dbReference>
<dbReference type="Gene3D" id="3.40.50.300">
    <property type="entry name" value="P-loop containing nucleotide triphosphate hydrolases"/>
    <property type="match status" value="2"/>
</dbReference>
<dbReference type="GO" id="GO:0003677">
    <property type="term" value="F:DNA binding"/>
    <property type="evidence" value="ECO:0007669"/>
    <property type="project" value="UniProtKB-UniRule"/>
</dbReference>
<feature type="domain" description="SMC hinge" evidence="9">
    <location>
        <begin position="508"/>
        <end position="604"/>
    </location>
</feature>
<feature type="coiled-coil region" evidence="7">
    <location>
        <begin position="170"/>
        <end position="197"/>
    </location>
</feature>
<comment type="function">
    <text evidence="7">Required for chromosome condensation and partitioning.</text>
</comment>
<sequence length="1178" mass="126388">MQFTRLRLAGFKSFVEPTDLLIEPGLTGVVGPNGCGKSNLVEALRWVMGETSARQMRGGEMDDVIFGGTTSRPARNHAEVQLLIDNAARRAPTAFNDASELEVSRRIDRGQGSQYRVNGRESRARDVQMLFADAATGANSPSLVSQGRVAAMINARPFERRAILEDAAGIGGLQARRKEAEQRLTAAETNLARIDDILGTLAKQRDGLEGQAAQAAKYRQLSDAIRAAETVLLAIRWLDAKLGRSKAAEALRAAELKVAESLEKVAELTVLEIELREQLPTLREADAEAAAALHRLHAAQGALDGEAQRLVDQTRALQERLALLARDQEREANLAGDADAALARLTEEAEALAETAALDAERLGETLELLAEQEASLERAEAAVQAATETLATTDARRATLERHLNDLSARRARLSAEQDKLRGDLATIDAELGTLPDAEELEAQLETVLAAEDDARTRLTQAEEAQRRAQEAEAEAARMVQAVAARRARLTAEQAGIAAALAADLPPGVKDPVIDALTVEPGYEAALAAALGDDLQAPARLADNPRGASTFWQQPEGRRLTRPDSLPDGARPLSAYVGGPEALARRLMAVGVVADLETALALWPHLSVGQRLVTPAGDLVRWDGFRAAAGAPSRAALRLERRNHLTRLDDEIAGLEEEEMFAEERQARTAEALARAREAETGARAQVKAAADHAAAMQDSYRRQSALLSAAEAKRNALTTTLDRLTADATALEADQRASEAERAALGSSEPLLAALAEARAEATSQRAQAQTLRSEADRLKRDALTRGARQAQVAREQADWQRRAQNSAAVLADLAARQAAADAEAAELAQAPDDLADRRDALLAQIEAAEAKRRAVGDTLAAADRAASEATRRLKEAEGAAASAREGRIRAEAAQDAAIRDAQAVADRIRERLDCRPDEVVAQAALDPDLAPQAVAQAAHSAASRLEKLSAEREALGPVNLRADQELAEIVAQIETLTAEKDDLTQAIDRLRGAIASINREGRERLLASFQKVNGYFEELFVRLFGGGRAHLQLTESDDPLAAGLEIMASPPGKKLQTLSLLSGGEQALTALSLIFAVFLTNPSPICVLDEVDAPLDDANVDRFCGLLDHIATESGTRFLCVTHHRLTMARMDRLYGVTMAERGVSQLVSVDLSRAEKLRFPPRDGGTPELPGLRG</sequence>
<comment type="subcellular location">
    <subcellularLocation>
        <location evidence="1 7">Cytoplasm</location>
    </subcellularLocation>
</comment>
<feature type="binding site" evidence="7">
    <location>
        <begin position="32"/>
        <end position="39"/>
    </location>
    <ligand>
        <name>ATP</name>
        <dbReference type="ChEBI" id="CHEBI:30616"/>
    </ligand>
</feature>
<accession>A0A255XUH6</accession>
<name>A0A255XUH6_9PROT</name>
<dbReference type="GO" id="GO:0005737">
    <property type="term" value="C:cytoplasm"/>
    <property type="evidence" value="ECO:0007669"/>
    <property type="project" value="UniProtKB-SubCell"/>
</dbReference>
<evidence type="ECO:0000259" key="9">
    <source>
        <dbReference type="SMART" id="SM00968"/>
    </source>
</evidence>
<dbReference type="InterPro" id="IPR010935">
    <property type="entry name" value="SMC_hinge"/>
</dbReference>
<dbReference type="GO" id="GO:0016887">
    <property type="term" value="F:ATP hydrolysis activity"/>
    <property type="evidence" value="ECO:0007669"/>
    <property type="project" value="InterPro"/>
</dbReference>
<dbReference type="GO" id="GO:0007059">
    <property type="term" value="P:chromosome segregation"/>
    <property type="evidence" value="ECO:0007669"/>
    <property type="project" value="UniProtKB-UniRule"/>
</dbReference>
<dbReference type="CDD" id="cd03278">
    <property type="entry name" value="ABC_SMC_barmotin"/>
    <property type="match status" value="1"/>
</dbReference>
<dbReference type="FunFam" id="3.40.50.300:FF:000901">
    <property type="entry name" value="Chromosome partition protein Smc"/>
    <property type="match status" value="1"/>
</dbReference>
<dbReference type="AlphaFoldDB" id="A0A255XUH6"/>
<dbReference type="SUPFAM" id="SSF75553">
    <property type="entry name" value="Smc hinge domain"/>
    <property type="match status" value="1"/>
</dbReference>
<dbReference type="GO" id="GO:0005524">
    <property type="term" value="F:ATP binding"/>
    <property type="evidence" value="ECO:0007669"/>
    <property type="project" value="UniProtKB-UniRule"/>
</dbReference>
<keyword evidence="11" id="KW-1185">Reference proteome</keyword>
<comment type="subunit">
    <text evidence="7">Homodimer.</text>
</comment>
<reference evidence="10 11" key="1">
    <citation type="submission" date="2017-07" db="EMBL/GenBank/DDBJ databases">
        <title>Elstera cyanobacteriorum sp. nov., a novel bacterium isolated from cyanobacterial aggregates in a eutrophic lake.</title>
        <authorList>
            <person name="Cai H."/>
        </authorList>
    </citation>
    <scope>NUCLEOTIDE SEQUENCE [LARGE SCALE GENOMIC DNA]</scope>
    <source>
        <strain evidence="10 11">TH019</strain>
    </source>
</reference>
<dbReference type="Proteomes" id="UP000216361">
    <property type="component" value="Unassembled WGS sequence"/>
</dbReference>